<gene>
    <name evidence="3" type="ORF">SAMN02745176_03447</name>
</gene>
<keyword evidence="1" id="KW-0472">Membrane</keyword>
<dbReference type="OrthoDB" id="1878374at2"/>
<keyword evidence="1" id="KW-1133">Transmembrane helix</keyword>
<organism evidence="3 4">
    <name type="scientific">Lutispora thermophila DSM 19022</name>
    <dbReference type="NCBI Taxonomy" id="1122184"/>
    <lineage>
        <taxon>Bacteria</taxon>
        <taxon>Bacillati</taxon>
        <taxon>Bacillota</taxon>
        <taxon>Clostridia</taxon>
        <taxon>Lutisporales</taxon>
        <taxon>Lutisporaceae</taxon>
        <taxon>Lutispora</taxon>
    </lineage>
</organism>
<reference evidence="3 4" key="1">
    <citation type="submission" date="2016-11" db="EMBL/GenBank/DDBJ databases">
        <authorList>
            <person name="Jaros S."/>
            <person name="Januszkiewicz K."/>
            <person name="Wedrychowicz H."/>
        </authorList>
    </citation>
    <scope>NUCLEOTIDE SEQUENCE [LARGE SCALE GENOMIC DNA]</scope>
    <source>
        <strain evidence="3 4">DSM 19022</strain>
    </source>
</reference>
<keyword evidence="1" id="KW-0812">Transmembrane</keyword>
<dbReference type="EMBL" id="FQZS01000043">
    <property type="protein sequence ID" value="SHJ39721.1"/>
    <property type="molecule type" value="Genomic_DNA"/>
</dbReference>
<evidence type="ECO:0000313" key="3">
    <source>
        <dbReference type="EMBL" id="SHJ39721.1"/>
    </source>
</evidence>
<dbReference type="GO" id="GO:0006313">
    <property type="term" value="P:DNA transposition"/>
    <property type="evidence" value="ECO:0007669"/>
    <property type="project" value="InterPro"/>
</dbReference>
<keyword evidence="4" id="KW-1185">Reference proteome</keyword>
<evidence type="ECO:0000313" key="4">
    <source>
        <dbReference type="Proteomes" id="UP000184442"/>
    </source>
</evidence>
<evidence type="ECO:0000256" key="1">
    <source>
        <dbReference type="SAM" id="Phobius"/>
    </source>
</evidence>
<proteinExistence type="predicted"/>
<protein>
    <submittedName>
        <fullName evidence="3">Transposase DDE domain-containing protein</fullName>
    </submittedName>
</protein>
<dbReference type="AlphaFoldDB" id="A0A1M6IZ26"/>
<name>A0A1M6IZ26_9FIRM</name>
<dbReference type="GO" id="GO:0003677">
    <property type="term" value="F:DNA binding"/>
    <property type="evidence" value="ECO:0007669"/>
    <property type="project" value="InterPro"/>
</dbReference>
<dbReference type="InterPro" id="IPR012337">
    <property type="entry name" value="RNaseH-like_sf"/>
</dbReference>
<dbReference type="InterPro" id="IPR002559">
    <property type="entry name" value="Transposase_11"/>
</dbReference>
<evidence type="ECO:0000259" key="2">
    <source>
        <dbReference type="Pfam" id="PF01609"/>
    </source>
</evidence>
<dbReference type="Pfam" id="PF01609">
    <property type="entry name" value="DDE_Tnp_1"/>
    <property type="match status" value="1"/>
</dbReference>
<dbReference type="Proteomes" id="UP000184442">
    <property type="component" value="Unassembled WGS sequence"/>
</dbReference>
<feature type="transmembrane region" description="Helical" evidence="1">
    <location>
        <begin position="152"/>
        <end position="171"/>
    </location>
</feature>
<feature type="domain" description="Transposase IS4-like" evidence="2">
    <location>
        <begin position="14"/>
        <end position="167"/>
    </location>
</feature>
<dbReference type="SUPFAM" id="SSF53098">
    <property type="entry name" value="Ribonuclease H-like"/>
    <property type="match status" value="1"/>
</dbReference>
<sequence length="213" mass="24153">MDDLISSIAIKFKEQIKTKKVIVHGDSGYGSMENIEKLMSIEGLKFIIKGYFSKKAANIAKGVSFDLYEQAGDGVWIYELPKPDSELRTILVQILGTKGELSYALLHTNIKESELSAVEAFHFYNGRQTIEAFFKTAKNTYGIKNLRTRSYYGIYSFICLVFMAYNLTSWFKVNKLKNSELYNVGIKTLVEKCSKIKGFVKRTSDGMMALVLL</sequence>
<accession>A0A1M6IZ26</accession>
<dbReference type="GO" id="GO:0004803">
    <property type="term" value="F:transposase activity"/>
    <property type="evidence" value="ECO:0007669"/>
    <property type="project" value="InterPro"/>
</dbReference>